<feature type="transmembrane region" description="Helical" evidence="1">
    <location>
        <begin position="15"/>
        <end position="34"/>
    </location>
</feature>
<protein>
    <submittedName>
        <fullName evidence="2">Uncharacterized protein</fullName>
    </submittedName>
</protein>
<dbReference type="EMBL" id="RXNV01000001">
    <property type="protein sequence ID" value="RTR34229.1"/>
    <property type="molecule type" value="Genomic_DNA"/>
</dbReference>
<evidence type="ECO:0000313" key="3">
    <source>
        <dbReference type="Proteomes" id="UP000282060"/>
    </source>
</evidence>
<comment type="caution">
    <text evidence="2">The sequence shown here is derived from an EMBL/GenBank/DDBJ whole genome shotgun (WGS) entry which is preliminary data.</text>
</comment>
<evidence type="ECO:0000313" key="2">
    <source>
        <dbReference type="EMBL" id="RTR34229.1"/>
    </source>
</evidence>
<keyword evidence="1" id="KW-0812">Transmembrane</keyword>
<keyword evidence="1" id="KW-0472">Membrane</keyword>
<dbReference type="AlphaFoldDB" id="A0A431WFI3"/>
<keyword evidence="3" id="KW-1185">Reference proteome</keyword>
<accession>A0A431WFI3</accession>
<feature type="transmembrane region" description="Helical" evidence="1">
    <location>
        <begin position="40"/>
        <end position="60"/>
    </location>
</feature>
<evidence type="ECO:0000256" key="1">
    <source>
        <dbReference type="SAM" id="Phobius"/>
    </source>
</evidence>
<sequence length="88" mass="9906">MLATTDQTGSRLDKILLYHFLMVTALALLITPFITQDKTFGLMLLISMQISLTCISSLIGLNMEHRLNRGAATLLFSAWMLVWLVHLI</sequence>
<proteinExistence type="predicted"/>
<name>A0A431WFI3_9GAMM</name>
<keyword evidence="1" id="KW-1133">Transmembrane helix</keyword>
<feature type="transmembrane region" description="Helical" evidence="1">
    <location>
        <begin position="67"/>
        <end position="86"/>
    </location>
</feature>
<gene>
    <name evidence="2" type="ORF">EKG39_00690</name>
</gene>
<dbReference type="RefSeq" id="WP_126503274.1">
    <property type="nucleotide sequence ID" value="NZ_RXNV01000001.1"/>
</dbReference>
<organism evidence="2 3">
    <name type="scientific">Shewanella atlantica</name>
    <dbReference type="NCBI Taxonomy" id="271099"/>
    <lineage>
        <taxon>Bacteria</taxon>
        <taxon>Pseudomonadati</taxon>
        <taxon>Pseudomonadota</taxon>
        <taxon>Gammaproteobacteria</taxon>
        <taxon>Alteromonadales</taxon>
        <taxon>Shewanellaceae</taxon>
        <taxon>Shewanella</taxon>
    </lineage>
</organism>
<dbReference type="Proteomes" id="UP000282060">
    <property type="component" value="Unassembled WGS sequence"/>
</dbReference>
<reference evidence="2 3" key="1">
    <citation type="submission" date="2018-12" db="EMBL/GenBank/DDBJ databases">
        <authorList>
            <person name="Yu L."/>
        </authorList>
    </citation>
    <scope>NUCLEOTIDE SEQUENCE [LARGE SCALE GENOMIC DNA]</scope>
    <source>
        <strain evidence="2 3">HAW-EB5</strain>
    </source>
</reference>
<dbReference type="OrthoDB" id="6266512at2"/>